<keyword evidence="1" id="KW-1133">Transmembrane helix</keyword>
<dbReference type="EMBL" id="AZFM01000022">
    <property type="protein sequence ID" value="KRL89507.1"/>
    <property type="molecule type" value="Genomic_DNA"/>
</dbReference>
<keyword evidence="3" id="KW-1185">Reference proteome</keyword>
<reference evidence="2 3" key="1">
    <citation type="journal article" date="2015" name="Genome Announc.">
        <title>Expanding the biotechnology potential of lactobacilli through comparative genomics of 213 strains and associated genera.</title>
        <authorList>
            <person name="Sun Z."/>
            <person name="Harris H.M."/>
            <person name="McCann A."/>
            <person name="Guo C."/>
            <person name="Argimon S."/>
            <person name="Zhang W."/>
            <person name="Yang X."/>
            <person name="Jeffery I.B."/>
            <person name="Cooney J.C."/>
            <person name="Kagawa T.F."/>
            <person name="Liu W."/>
            <person name="Song Y."/>
            <person name="Salvetti E."/>
            <person name="Wrobel A."/>
            <person name="Rasinkangas P."/>
            <person name="Parkhill J."/>
            <person name="Rea M.C."/>
            <person name="O'Sullivan O."/>
            <person name="Ritari J."/>
            <person name="Douillard F.P."/>
            <person name="Paul Ross R."/>
            <person name="Yang R."/>
            <person name="Briner A.E."/>
            <person name="Felis G.E."/>
            <person name="de Vos W.M."/>
            <person name="Barrangou R."/>
            <person name="Klaenhammer T.R."/>
            <person name="Caufield P.W."/>
            <person name="Cui Y."/>
            <person name="Zhang H."/>
            <person name="O'Toole P.W."/>
        </authorList>
    </citation>
    <scope>NUCLEOTIDE SEQUENCE [LARGE SCALE GENOMIC DNA]</scope>
    <source>
        <strain evidence="2 3">DSM 16043</strain>
    </source>
</reference>
<evidence type="ECO:0000313" key="2">
    <source>
        <dbReference type="EMBL" id="KRL89507.1"/>
    </source>
</evidence>
<dbReference type="InterPro" id="IPR021707">
    <property type="entry name" value="DUF3290"/>
</dbReference>
<dbReference type="AlphaFoldDB" id="A0A0R1UEP3"/>
<evidence type="ECO:0000256" key="1">
    <source>
        <dbReference type="SAM" id="Phobius"/>
    </source>
</evidence>
<name>A0A0R1UEP3_9LACO</name>
<feature type="transmembrane region" description="Helical" evidence="1">
    <location>
        <begin position="50"/>
        <end position="66"/>
    </location>
</feature>
<dbReference type="STRING" id="1423763.FC46_GL000777"/>
<evidence type="ECO:0008006" key="4">
    <source>
        <dbReference type="Google" id="ProtNLM"/>
    </source>
</evidence>
<comment type="caution">
    <text evidence="2">The sequence shown here is derived from an EMBL/GenBank/DDBJ whole genome shotgun (WGS) entry which is preliminary data.</text>
</comment>
<proteinExistence type="predicted"/>
<protein>
    <recommendedName>
        <fullName evidence="4">DUF3290 domain-containing protein</fullName>
    </recommendedName>
</protein>
<dbReference type="Pfam" id="PF11694">
    <property type="entry name" value="DUF3290"/>
    <property type="match status" value="1"/>
</dbReference>
<keyword evidence="1" id="KW-0472">Membrane</keyword>
<keyword evidence="1" id="KW-0812">Transmembrane</keyword>
<accession>A0A0R1UEP3</accession>
<dbReference type="RefSeq" id="WP_057799131.1">
    <property type="nucleotide sequence ID" value="NZ_AZFM01000022.1"/>
</dbReference>
<evidence type="ECO:0000313" key="3">
    <source>
        <dbReference type="Proteomes" id="UP000051036"/>
    </source>
</evidence>
<organism evidence="2 3">
    <name type="scientific">Lactobacillus kalixensis DSM 16043</name>
    <dbReference type="NCBI Taxonomy" id="1423763"/>
    <lineage>
        <taxon>Bacteria</taxon>
        <taxon>Bacillati</taxon>
        <taxon>Bacillota</taxon>
        <taxon>Bacilli</taxon>
        <taxon>Lactobacillales</taxon>
        <taxon>Lactobacillaceae</taxon>
        <taxon>Lactobacillus</taxon>
    </lineage>
</organism>
<feature type="transmembrane region" description="Helical" evidence="1">
    <location>
        <begin position="20"/>
        <end position="38"/>
    </location>
</feature>
<dbReference type="Proteomes" id="UP000051036">
    <property type="component" value="Unassembled WGS sequence"/>
</dbReference>
<gene>
    <name evidence="2" type="ORF">FC46_GL000777</name>
</gene>
<sequence>MTFYTINYIQNHQNDDQTVLIILSLITALAMIIFAILYLRNRFATRYRDLGIIALLFLCLFAGTRYERYTQNNMQKSYSSQIIPFIKSVAKDENVKESDVLVSSTTLNNGMIVRIDSKDVDYQLNLNDDRNTYSLTEAHVINHEVDVRN</sequence>
<dbReference type="PATRIC" id="fig|1423763.3.peg.785"/>
<dbReference type="OrthoDB" id="3191971at2"/>